<proteinExistence type="predicted"/>
<evidence type="ECO:0000313" key="2">
    <source>
        <dbReference type="Proteomes" id="UP001148838"/>
    </source>
</evidence>
<reference evidence="1 2" key="1">
    <citation type="journal article" date="2022" name="Allergy">
        <title>Genome assembly and annotation of Periplaneta americana reveal a comprehensive cockroach allergen profile.</title>
        <authorList>
            <person name="Wang L."/>
            <person name="Xiong Q."/>
            <person name="Saelim N."/>
            <person name="Wang L."/>
            <person name="Nong W."/>
            <person name="Wan A.T."/>
            <person name="Shi M."/>
            <person name="Liu X."/>
            <person name="Cao Q."/>
            <person name="Hui J.H.L."/>
            <person name="Sookrung N."/>
            <person name="Leung T.F."/>
            <person name="Tungtrongchitr A."/>
            <person name="Tsui S.K.W."/>
        </authorList>
    </citation>
    <scope>NUCLEOTIDE SEQUENCE [LARGE SCALE GENOMIC DNA]</scope>
    <source>
        <strain evidence="1">PWHHKU_190912</strain>
    </source>
</reference>
<dbReference type="Gene3D" id="3.40.50.1820">
    <property type="entry name" value="alpha/beta hydrolase"/>
    <property type="match status" value="2"/>
</dbReference>
<dbReference type="EMBL" id="JAJSOF020000003">
    <property type="protein sequence ID" value="KAJ4449024.1"/>
    <property type="molecule type" value="Genomic_DNA"/>
</dbReference>
<dbReference type="SUPFAM" id="SSF53474">
    <property type="entry name" value="alpha/beta-Hydrolases"/>
    <property type="match status" value="1"/>
</dbReference>
<dbReference type="Proteomes" id="UP001148838">
    <property type="component" value="Unassembled WGS sequence"/>
</dbReference>
<protein>
    <recommendedName>
        <fullName evidence="3">Carboxylesterase type B domain-containing protein</fullName>
    </recommendedName>
</protein>
<keyword evidence="2" id="KW-1185">Reference proteome</keyword>
<evidence type="ECO:0000313" key="1">
    <source>
        <dbReference type="EMBL" id="KAJ4449024.1"/>
    </source>
</evidence>
<gene>
    <name evidence="1" type="ORF">ANN_00418</name>
</gene>
<accession>A0ABQ8TQY9</accession>
<organism evidence="1 2">
    <name type="scientific">Periplaneta americana</name>
    <name type="common">American cockroach</name>
    <name type="synonym">Blatta americana</name>
    <dbReference type="NCBI Taxonomy" id="6978"/>
    <lineage>
        <taxon>Eukaryota</taxon>
        <taxon>Metazoa</taxon>
        <taxon>Ecdysozoa</taxon>
        <taxon>Arthropoda</taxon>
        <taxon>Hexapoda</taxon>
        <taxon>Insecta</taxon>
        <taxon>Pterygota</taxon>
        <taxon>Neoptera</taxon>
        <taxon>Polyneoptera</taxon>
        <taxon>Dictyoptera</taxon>
        <taxon>Blattodea</taxon>
        <taxon>Blattoidea</taxon>
        <taxon>Blattidae</taxon>
        <taxon>Blattinae</taxon>
        <taxon>Periplaneta</taxon>
    </lineage>
</organism>
<comment type="caution">
    <text evidence="1">The sequence shown here is derived from an EMBL/GenBank/DDBJ whole genome shotgun (WGS) entry which is preliminary data.</text>
</comment>
<sequence>MFPSSGYGPVIEKKSEGNPYPFLEEDPIDLLRKGKFNKVPWINGGTKNAGNLLTVRAVHGDDFLYAFGLSPLQKMNGYDVELMDFFIAFVTNFAKYGWLPVVDPGSNLTRTRYLSIDRVVTSPKHVTYLDQGLGPLRLQMKENLFQNRIEFMESLPIYENCLSDCESFLKPES</sequence>
<name>A0ABQ8TQY9_PERAM</name>
<dbReference type="InterPro" id="IPR029058">
    <property type="entry name" value="AB_hydrolase_fold"/>
</dbReference>
<evidence type="ECO:0008006" key="3">
    <source>
        <dbReference type="Google" id="ProtNLM"/>
    </source>
</evidence>